<protein>
    <submittedName>
        <fullName evidence="1">Uncharacterized protein</fullName>
    </submittedName>
</protein>
<dbReference type="EMBL" id="MDYL01000005">
    <property type="protein sequence ID" value="OQD75914.1"/>
    <property type="molecule type" value="Genomic_DNA"/>
</dbReference>
<dbReference type="OrthoDB" id="5424209at2759"/>
<keyword evidence="2" id="KW-1185">Reference proteome</keyword>
<name>A0A1V6PFX7_PENDC</name>
<dbReference type="AlphaFoldDB" id="A0A1V6PFX7"/>
<evidence type="ECO:0000313" key="1">
    <source>
        <dbReference type="EMBL" id="OQD75914.1"/>
    </source>
</evidence>
<proteinExistence type="predicted"/>
<dbReference type="STRING" id="69771.A0A1V6PFX7"/>
<comment type="caution">
    <text evidence="1">The sequence shown here is derived from an EMBL/GenBank/DDBJ whole genome shotgun (WGS) entry which is preliminary data.</text>
</comment>
<dbReference type="OMA" id="INTISCH"/>
<accession>A0A1V6PFX7</accession>
<evidence type="ECO:0000313" key="2">
    <source>
        <dbReference type="Proteomes" id="UP000191522"/>
    </source>
</evidence>
<gene>
    <name evidence="1" type="ORF">PENDEC_c005G04444</name>
</gene>
<reference evidence="2" key="1">
    <citation type="journal article" date="2017" name="Nat. Microbiol.">
        <title>Global analysis of biosynthetic gene clusters reveals vast potential of secondary metabolite production in Penicillium species.</title>
        <authorList>
            <person name="Nielsen J.C."/>
            <person name="Grijseels S."/>
            <person name="Prigent S."/>
            <person name="Ji B."/>
            <person name="Dainat J."/>
            <person name="Nielsen K.F."/>
            <person name="Frisvad J.C."/>
            <person name="Workman M."/>
            <person name="Nielsen J."/>
        </authorList>
    </citation>
    <scope>NUCLEOTIDE SEQUENCE [LARGE SCALE GENOMIC DNA]</scope>
    <source>
        <strain evidence="2">IBT 11843</strain>
    </source>
</reference>
<organism evidence="1 2">
    <name type="scientific">Penicillium decumbens</name>
    <dbReference type="NCBI Taxonomy" id="69771"/>
    <lineage>
        <taxon>Eukaryota</taxon>
        <taxon>Fungi</taxon>
        <taxon>Dikarya</taxon>
        <taxon>Ascomycota</taxon>
        <taxon>Pezizomycotina</taxon>
        <taxon>Eurotiomycetes</taxon>
        <taxon>Eurotiomycetidae</taxon>
        <taxon>Eurotiales</taxon>
        <taxon>Aspergillaceae</taxon>
        <taxon>Penicillium</taxon>
    </lineage>
</organism>
<sequence length="595" mass="66825">MSTSVGSTFTRASAHALSYDSPSSPTSLLSASSHVDREGFLQSEHRAGGPYLCSLPAYIIGLTAEYYRRTGQHRGSSKIREDTEAILAEEEISYTSMMVTGRQSKVDPEPEPVPTVVVVTKQSSRRVAKKIHRALVQSFPSICVELINDGLLDPLRCFPVTRSESIFHKWGDICKAILRQSDISEWTTIECWRYGTSGNPTDNPVTVIVSVLKSSNNRFYTAMQRIRGILAFFKESDVAILFQKDEIKRHIENPILSKEACTMAAQPGISLGIHSSSAGSSTLGGIVELQSPHNKKWYCYGITCFHCVYAPEDHRQTLDHIQDAPKAFRQWMYSPVFPGDAMADKLLNVDHPSVSDLKRTIENANEKINGRKDAEFRRVDRLIQEREAGSDDAFVTKQEEYAHKIALNANAIDQSERDHFQKFLDDKSYVLGSVLAGSGVYRKKARNANQDFILDWALPFLYGERLPLEKFWYRRPFRQAVNSDTTFYKSGRSTFLTKGRYSELQSVHVHRVPISDDGKFRTVETFEHAFVSISGGPFSEGGDSGSFVFAEDGDVIALLWGGIERRDVTYVTPIEEVFDDIKRVTGALDVRIAEQ</sequence>
<dbReference type="Proteomes" id="UP000191522">
    <property type="component" value="Unassembled WGS sequence"/>
</dbReference>